<sequence>MPAVSFSYTLDPPAGIAAPGQPSAGEHSFPITPGVGRSKTEAYYTAASAALKVAQAEANEVFTAWKDAVGDAEKHKENTGNVGKGQGKAARMMAANKAAEAAFDAQEDEDEDEDGVDLSEAGASEDRNTLRSGYVPVD</sequence>
<proteinExistence type="predicted"/>
<feature type="region of interest" description="Disordered" evidence="1">
    <location>
        <begin position="72"/>
        <end position="138"/>
    </location>
</feature>
<feature type="compositionally biased region" description="Acidic residues" evidence="1">
    <location>
        <begin position="105"/>
        <end position="117"/>
    </location>
</feature>
<protein>
    <submittedName>
        <fullName evidence="2">Uncharacterized protein</fullName>
    </submittedName>
</protein>
<comment type="caution">
    <text evidence="2">The sequence shown here is derived from an EMBL/GenBank/DDBJ whole genome shotgun (WGS) entry which is preliminary data.</text>
</comment>
<reference evidence="2" key="2">
    <citation type="submission" date="2023-06" db="EMBL/GenBank/DDBJ databases">
        <authorList>
            <person name="Kobayashi Y."/>
            <person name="Kayamori A."/>
            <person name="Aoki K."/>
            <person name="Shiwa Y."/>
            <person name="Fujita N."/>
            <person name="Sugita T."/>
            <person name="Iwasaki W."/>
            <person name="Tanaka N."/>
            <person name="Takashima M."/>
        </authorList>
    </citation>
    <scope>NUCLEOTIDE SEQUENCE</scope>
    <source>
        <strain evidence="2">HIS016</strain>
    </source>
</reference>
<name>A0AAD3YB52_9TREE</name>
<feature type="region of interest" description="Disordered" evidence="1">
    <location>
        <begin position="1"/>
        <end position="33"/>
    </location>
</feature>
<dbReference type="Proteomes" id="UP001222932">
    <property type="component" value="Unassembled WGS sequence"/>
</dbReference>
<evidence type="ECO:0000313" key="3">
    <source>
        <dbReference type="Proteomes" id="UP001222932"/>
    </source>
</evidence>
<evidence type="ECO:0000256" key="1">
    <source>
        <dbReference type="SAM" id="MobiDB-lite"/>
    </source>
</evidence>
<gene>
    <name evidence="2" type="ORF">CspeluHIS016_0205930</name>
</gene>
<evidence type="ECO:0000313" key="2">
    <source>
        <dbReference type="EMBL" id="GMK55537.1"/>
    </source>
</evidence>
<dbReference type="EMBL" id="BTCM01000002">
    <property type="protein sequence ID" value="GMK55537.1"/>
    <property type="molecule type" value="Genomic_DNA"/>
</dbReference>
<accession>A0AAD3YB52</accession>
<organism evidence="2 3">
    <name type="scientific">Cutaneotrichosporon spelunceum</name>
    <dbReference type="NCBI Taxonomy" id="1672016"/>
    <lineage>
        <taxon>Eukaryota</taxon>
        <taxon>Fungi</taxon>
        <taxon>Dikarya</taxon>
        <taxon>Basidiomycota</taxon>
        <taxon>Agaricomycotina</taxon>
        <taxon>Tremellomycetes</taxon>
        <taxon>Trichosporonales</taxon>
        <taxon>Trichosporonaceae</taxon>
        <taxon>Cutaneotrichosporon</taxon>
    </lineage>
</organism>
<keyword evidence="3" id="KW-1185">Reference proteome</keyword>
<reference evidence="2" key="1">
    <citation type="journal article" date="2023" name="BMC Genomics">
        <title>Chromosome-level genome assemblies of Cutaneotrichosporon spp. (Trichosporonales, Basidiomycota) reveal imbalanced evolution between nucleotide sequences and chromosome synteny.</title>
        <authorList>
            <person name="Kobayashi Y."/>
            <person name="Kayamori A."/>
            <person name="Aoki K."/>
            <person name="Shiwa Y."/>
            <person name="Matsutani M."/>
            <person name="Fujita N."/>
            <person name="Sugita T."/>
            <person name="Iwasaki W."/>
            <person name="Tanaka N."/>
            <person name="Takashima M."/>
        </authorList>
    </citation>
    <scope>NUCLEOTIDE SEQUENCE</scope>
    <source>
        <strain evidence="2">HIS016</strain>
    </source>
</reference>
<feature type="compositionally biased region" description="Low complexity" evidence="1">
    <location>
        <begin position="89"/>
        <end position="104"/>
    </location>
</feature>
<dbReference type="AlphaFoldDB" id="A0AAD3YB52"/>